<proteinExistence type="predicted"/>
<evidence type="ECO:0000256" key="3">
    <source>
        <dbReference type="ARBA" id="ARBA00023163"/>
    </source>
</evidence>
<keyword evidence="3" id="KW-0804">Transcription</keyword>
<evidence type="ECO:0000259" key="4">
    <source>
        <dbReference type="PROSITE" id="PS01124"/>
    </source>
</evidence>
<dbReference type="GO" id="GO:0003700">
    <property type="term" value="F:DNA-binding transcription factor activity"/>
    <property type="evidence" value="ECO:0007669"/>
    <property type="project" value="InterPro"/>
</dbReference>
<dbReference type="Gene3D" id="3.30.70.100">
    <property type="match status" value="1"/>
</dbReference>
<reference evidence="5 6" key="1">
    <citation type="submission" date="2018-11" db="EMBL/GenBank/DDBJ databases">
        <title>Parancylomarina longa gen. nov., sp. nov., isolated from sediments of southern Okinawa.</title>
        <authorList>
            <person name="Fu T."/>
        </authorList>
    </citation>
    <scope>NUCLEOTIDE SEQUENCE [LARGE SCALE GENOMIC DNA]</scope>
    <source>
        <strain evidence="5 6">T3-2 S1-C</strain>
    </source>
</reference>
<comment type="caution">
    <text evidence="5">The sequence shown here is derived from an EMBL/GenBank/DDBJ whole genome shotgun (WGS) entry which is preliminary data.</text>
</comment>
<organism evidence="5 6">
    <name type="scientific">Ancylomarina longa</name>
    <dbReference type="NCBI Taxonomy" id="2487017"/>
    <lineage>
        <taxon>Bacteria</taxon>
        <taxon>Pseudomonadati</taxon>
        <taxon>Bacteroidota</taxon>
        <taxon>Bacteroidia</taxon>
        <taxon>Marinilabiliales</taxon>
        <taxon>Marinifilaceae</taxon>
        <taxon>Ancylomarina</taxon>
    </lineage>
</organism>
<dbReference type="GO" id="GO:0043565">
    <property type="term" value="F:sequence-specific DNA binding"/>
    <property type="evidence" value="ECO:0007669"/>
    <property type="project" value="InterPro"/>
</dbReference>
<dbReference type="EMBL" id="RJJX01000002">
    <property type="protein sequence ID" value="RUT79611.1"/>
    <property type="molecule type" value="Genomic_DNA"/>
</dbReference>
<dbReference type="SUPFAM" id="SSF46689">
    <property type="entry name" value="Homeodomain-like"/>
    <property type="match status" value="1"/>
</dbReference>
<dbReference type="PANTHER" id="PTHR43280:SF2">
    <property type="entry name" value="HTH-TYPE TRANSCRIPTIONAL REGULATOR EXSA"/>
    <property type="match status" value="1"/>
</dbReference>
<dbReference type="OrthoDB" id="952277at2"/>
<accession>A0A434AYH0</accession>
<evidence type="ECO:0000256" key="2">
    <source>
        <dbReference type="ARBA" id="ARBA00023125"/>
    </source>
</evidence>
<evidence type="ECO:0000256" key="1">
    <source>
        <dbReference type="ARBA" id="ARBA00023015"/>
    </source>
</evidence>
<keyword evidence="1" id="KW-0805">Transcription regulation</keyword>
<dbReference type="Pfam" id="PF12833">
    <property type="entry name" value="HTH_18"/>
    <property type="match status" value="1"/>
</dbReference>
<dbReference type="PANTHER" id="PTHR43280">
    <property type="entry name" value="ARAC-FAMILY TRANSCRIPTIONAL REGULATOR"/>
    <property type="match status" value="1"/>
</dbReference>
<evidence type="ECO:0000313" key="5">
    <source>
        <dbReference type="EMBL" id="RUT79611.1"/>
    </source>
</evidence>
<dbReference type="RefSeq" id="WP_127342433.1">
    <property type="nucleotide sequence ID" value="NZ_RJJX01000002.1"/>
</dbReference>
<dbReference type="AlphaFoldDB" id="A0A434AYH0"/>
<sequence>METFRLNIKNMVCPRCIMAVEETLRDLGIAFTEVKLGEVNLTKELGTEELLVLETKLKQLGFELLNDKNLQLVERIKNEIIQLVHYQDNPDKMGHLSKQLPSLIGQSYTSLSKLFSESEGITIERYLILQKIERAKELLSYGELNVSEIALQLNYSSSQHFSRQFSGIVGFSPTVYAKNEKKDRSPIHRIHKD</sequence>
<dbReference type="Proteomes" id="UP000282985">
    <property type="component" value="Unassembled WGS sequence"/>
</dbReference>
<feature type="domain" description="HTH araC/xylS-type" evidence="4">
    <location>
        <begin position="78"/>
        <end position="179"/>
    </location>
</feature>
<dbReference type="Gene3D" id="1.10.10.60">
    <property type="entry name" value="Homeodomain-like"/>
    <property type="match status" value="1"/>
</dbReference>
<protein>
    <submittedName>
        <fullName evidence="5">AraC family transcriptional regulator</fullName>
    </submittedName>
</protein>
<dbReference type="SMART" id="SM00342">
    <property type="entry name" value="HTH_ARAC"/>
    <property type="match status" value="1"/>
</dbReference>
<gene>
    <name evidence="5" type="ORF">DLK05_02660</name>
</gene>
<keyword evidence="6" id="KW-1185">Reference proteome</keyword>
<name>A0A434AYH0_9BACT</name>
<dbReference type="InterPro" id="IPR009057">
    <property type="entry name" value="Homeodomain-like_sf"/>
</dbReference>
<keyword evidence="2" id="KW-0238">DNA-binding</keyword>
<evidence type="ECO:0000313" key="6">
    <source>
        <dbReference type="Proteomes" id="UP000282985"/>
    </source>
</evidence>
<dbReference type="InterPro" id="IPR018060">
    <property type="entry name" value="HTH_AraC"/>
</dbReference>
<dbReference type="PROSITE" id="PS01124">
    <property type="entry name" value="HTH_ARAC_FAMILY_2"/>
    <property type="match status" value="1"/>
</dbReference>